<dbReference type="AlphaFoldDB" id="A0AAV3P7G7"/>
<evidence type="ECO:0000256" key="3">
    <source>
        <dbReference type="ARBA" id="ARBA00022448"/>
    </source>
</evidence>
<dbReference type="PANTHER" id="PTHR45898">
    <property type="entry name" value="TOM1-LIKE PROTEIN"/>
    <property type="match status" value="1"/>
</dbReference>
<dbReference type="GO" id="GO:0043328">
    <property type="term" value="P:protein transport to vacuole involved in ubiquitin-dependent protein catabolic process via the multivesicular body sorting pathway"/>
    <property type="evidence" value="ECO:0007669"/>
    <property type="project" value="InterPro"/>
</dbReference>
<keyword evidence="4" id="KW-0653">Protein transport</keyword>
<dbReference type="InterPro" id="IPR044836">
    <property type="entry name" value="TOL_plant"/>
</dbReference>
<evidence type="ECO:0000313" key="10">
    <source>
        <dbReference type="Proteomes" id="UP001454036"/>
    </source>
</evidence>
<dbReference type="GO" id="GO:0043130">
    <property type="term" value="F:ubiquitin binding"/>
    <property type="evidence" value="ECO:0007669"/>
    <property type="project" value="InterPro"/>
</dbReference>
<dbReference type="CDD" id="cd03561">
    <property type="entry name" value="VHS"/>
    <property type="match status" value="1"/>
</dbReference>
<evidence type="ECO:0000313" key="9">
    <source>
        <dbReference type="EMBL" id="GAA0147203.1"/>
    </source>
</evidence>
<feature type="region of interest" description="Disordered" evidence="6">
    <location>
        <begin position="286"/>
        <end position="345"/>
    </location>
</feature>
<feature type="region of interest" description="Disordered" evidence="6">
    <location>
        <begin position="1"/>
        <end position="20"/>
    </location>
</feature>
<dbReference type="InterPro" id="IPR008942">
    <property type="entry name" value="ENTH_VHS"/>
</dbReference>
<dbReference type="Pfam" id="PF00790">
    <property type="entry name" value="VHS"/>
    <property type="match status" value="1"/>
</dbReference>
<evidence type="ECO:0000256" key="4">
    <source>
        <dbReference type="ARBA" id="ARBA00022927"/>
    </source>
</evidence>
<gene>
    <name evidence="9" type="ORF">LIER_06960</name>
</gene>
<proteinExistence type="inferred from homology"/>
<dbReference type="PANTHER" id="PTHR45898:SF2">
    <property type="entry name" value="TOM1-LIKE PROTEIN 6"/>
    <property type="match status" value="1"/>
</dbReference>
<dbReference type="Gene3D" id="1.25.40.90">
    <property type="match status" value="1"/>
</dbReference>
<dbReference type="GO" id="GO:0005737">
    <property type="term" value="C:cytoplasm"/>
    <property type="evidence" value="ECO:0007669"/>
    <property type="project" value="UniProtKB-ARBA"/>
</dbReference>
<dbReference type="SUPFAM" id="SSF89009">
    <property type="entry name" value="GAT-like domain"/>
    <property type="match status" value="1"/>
</dbReference>
<dbReference type="CDD" id="cd14231">
    <property type="entry name" value="GAT_GGA-like_plant"/>
    <property type="match status" value="1"/>
</dbReference>
<dbReference type="Gene3D" id="1.20.58.160">
    <property type="match status" value="1"/>
</dbReference>
<name>A0AAV3P7G7_LITER</name>
<dbReference type="GO" id="GO:0035091">
    <property type="term" value="F:phosphatidylinositol binding"/>
    <property type="evidence" value="ECO:0007669"/>
    <property type="project" value="InterPro"/>
</dbReference>
<evidence type="ECO:0000259" key="7">
    <source>
        <dbReference type="PROSITE" id="PS50179"/>
    </source>
</evidence>
<feature type="compositionally biased region" description="Polar residues" evidence="6">
    <location>
        <begin position="408"/>
        <end position="432"/>
    </location>
</feature>
<dbReference type="InterPro" id="IPR038425">
    <property type="entry name" value="GAT_sf"/>
</dbReference>
<keyword evidence="10" id="KW-1185">Reference proteome</keyword>
<dbReference type="Pfam" id="PF03127">
    <property type="entry name" value="GAT"/>
    <property type="match status" value="1"/>
</dbReference>
<comment type="subcellular location">
    <subcellularLocation>
        <location evidence="1">Membrane</location>
        <topology evidence="1">Peripheral membrane protein</topology>
    </subcellularLocation>
</comment>
<evidence type="ECO:0000256" key="2">
    <source>
        <dbReference type="ARBA" id="ARBA00007708"/>
    </source>
</evidence>
<sequence length="670" mass="73175">MMMPSLTASSSSSSSSSGSATVRVEKATSEFLIGPDWTLNMDICDAINSNQQLAKDVVKALKKRLQHKNPKVQLLALTLMETMVKNCGDYVHFQIADRDILQEMIKIVKRKADMHVRDKILVLLDSWQEAFGGPGGKYPQYYWAYDELRRYGVGFPQRSHDSAPIFTPPVTHPTSRTPQPGYGMPINASPSLDEAMAAEVESLSLSGLQSIRDVGDLLSDMLQAVDPTDSLAVKDEVIVDIVERCRANQKRLMQMLTTTVDEELLAQGLDLNDILQIVLAKHDAIASGSPLPDPMRRGDSQSINEQSPIPQPDNVVSTSSPMPTPSAPVAENKGPDAADEDEEDDFAQLARRHSRAQPSGASSGVGEAGPALSSALVLADPPAPVRTTKEQDMIDFLSLTLSTDSLSPRTPQTSAPSAQNMNQEPVSSTETGSAYNSQAYLGNQVPVMDSYVAPWARTQTGAPLQSQSQQQPYAQNAFQPQSQPQYQSQLQADFQIHQQFQSRPQPELQSQFQPQPQSLAHGQVQHQNQQLVQYSGQPQHQAHHQYPHNASAYPPPPWAPTPGYYSNPSTTYRSNAPSNSHNTSTPVDSMGQMQNQSPFPGSESNRLTLNGNVQVSSGPRTSAPASGQKQFIPSYRLFEDLNVLGNTDGKQKVANANQSSYRLYGARSEN</sequence>
<feature type="compositionally biased region" description="Polar residues" evidence="6">
    <location>
        <begin position="566"/>
        <end position="628"/>
    </location>
</feature>
<protein>
    <submittedName>
        <fullName evidence="9">Transporter</fullName>
    </submittedName>
</protein>
<reference evidence="9 10" key="1">
    <citation type="submission" date="2024-01" db="EMBL/GenBank/DDBJ databases">
        <title>The complete chloroplast genome sequence of Lithospermum erythrorhizon: insights into the phylogenetic relationship among Boraginaceae species and the maternal lineages of purple gromwells.</title>
        <authorList>
            <person name="Okada T."/>
            <person name="Watanabe K."/>
        </authorList>
    </citation>
    <scope>NUCLEOTIDE SEQUENCE [LARGE SCALE GENOMIC DNA]</scope>
</reference>
<feature type="domain" description="VHS" evidence="7">
    <location>
        <begin position="27"/>
        <end position="156"/>
    </location>
</feature>
<evidence type="ECO:0000256" key="1">
    <source>
        <dbReference type="ARBA" id="ARBA00004170"/>
    </source>
</evidence>
<feature type="region of interest" description="Disordered" evidence="6">
    <location>
        <begin position="462"/>
        <end position="488"/>
    </location>
</feature>
<feature type="region of interest" description="Disordered" evidence="6">
    <location>
        <begin position="403"/>
        <end position="432"/>
    </location>
</feature>
<feature type="compositionally biased region" description="Low complexity" evidence="6">
    <location>
        <begin position="504"/>
        <end position="540"/>
    </location>
</feature>
<evidence type="ECO:0000259" key="8">
    <source>
        <dbReference type="PROSITE" id="PS50909"/>
    </source>
</evidence>
<accession>A0AAV3P7G7</accession>
<dbReference type="FunFam" id="1.25.40.90:FF:000028">
    <property type="entry name" value="TOM1-like protein 2"/>
    <property type="match status" value="1"/>
</dbReference>
<keyword evidence="3" id="KW-0813">Transport</keyword>
<organism evidence="9 10">
    <name type="scientific">Lithospermum erythrorhizon</name>
    <name type="common">Purple gromwell</name>
    <name type="synonym">Lithospermum officinale var. erythrorhizon</name>
    <dbReference type="NCBI Taxonomy" id="34254"/>
    <lineage>
        <taxon>Eukaryota</taxon>
        <taxon>Viridiplantae</taxon>
        <taxon>Streptophyta</taxon>
        <taxon>Embryophyta</taxon>
        <taxon>Tracheophyta</taxon>
        <taxon>Spermatophyta</taxon>
        <taxon>Magnoliopsida</taxon>
        <taxon>eudicotyledons</taxon>
        <taxon>Gunneridae</taxon>
        <taxon>Pentapetalae</taxon>
        <taxon>asterids</taxon>
        <taxon>lamiids</taxon>
        <taxon>Boraginales</taxon>
        <taxon>Boraginaceae</taxon>
        <taxon>Boraginoideae</taxon>
        <taxon>Lithospermeae</taxon>
        <taxon>Lithospermum</taxon>
    </lineage>
</organism>
<evidence type="ECO:0000256" key="6">
    <source>
        <dbReference type="SAM" id="MobiDB-lite"/>
    </source>
</evidence>
<dbReference type="InterPro" id="IPR004152">
    <property type="entry name" value="GAT_dom"/>
</dbReference>
<evidence type="ECO:0000256" key="5">
    <source>
        <dbReference type="ARBA" id="ARBA00023136"/>
    </source>
</evidence>
<dbReference type="PROSITE" id="PS50179">
    <property type="entry name" value="VHS"/>
    <property type="match status" value="1"/>
</dbReference>
<keyword evidence="5" id="KW-0472">Membrane</keyword>
<dbReference type="GO" id="GO:0016020">
    <property type="term" value="C:membrane"/>
    <property type="evidence" value="ECO:0007669"/>
    <property type="project" value="UniProtKB-SubCell"/>
</dbReference>
<dbReference type="EMBL" id="BAABME010001046">
    <property type="protein sequence ID" value="GAA0147203.1"/>
    <property type="molecule type" value="Genomic_DNA"/>
</dbReference>
<dbReference type="PROSITE" id="PS50909">
    <property type="entry name" value="GAT"/>
    <property type="match status" value="1"/>
</dbReference>
<feature type="domain" description="GAT" evidence="8">
    <location>
        <begin position="199"/>
        <end position="287"/>
    </location>
</feature>
<dbReference type="SUPFAM" id="SSF48464">
    <property type="entry name" value="ENTH/VHS domain"/>
    <property type="match status" value="1"/>
</dbReference>
<dbReference type="SMART" id="SM00288">
    <property type="entry name" value="VHS"/>
    <property type="match status" value="1"/>
</dbReference>
<dbReference type="Proteomes" id="UP001454036">
    <property type="component" value="Unassembled WGS sequence"/>
</dbReference>
<feature type="region of interest" description="Disordered" evidence="6">
    <location>
        <begin position="501"/>
        <end position="628"/>
    </location>
</feature>
<feature type="compositionally biased region" description="Low complexity" evidence="6">
    <location>
        <begin position="9"/>
        <end position="19"/>
    </location>
</feature>
<feature type="region of interest" description="Disordered" evidence="6">
    <location>
        <begin position="162"/>
        <end position="181"/>
    </location>
</feature>
<comment type="similarity">
    <text evidence="2">Belongs to the TOM1 family.</text>
</comment>
<comment type="caution">
    <text evidence="9">The sequence shown here is derived from an EMBL/GenBank/DDBJ whole genome shotgun (WGS) entry which is preliminary data.</text>
</comment>
<dbReference type="InterPro" id="IPR002014">
    <property type="entry name" value="VHS_dom"/>
</dbReference>